<dbReference type="Proteomes" id="UP000026915">
    <property type="component" value="Chromosome 6"/>
</dbReference>
<evidence type="ECO:0000259" key="2">
    <source>
        <dbReference type="Pfam" id="PF16900"/>
    </source>
</evidence>
<organism evidence="3 4">
    <name type="scientific">Theobroma cacao</name>
    <name type="common">Cacao</name>
    <name type="synonym">Cocoa</name>
    <dbReference type="NCBI Taxonomy" id="3641"/>
    <lineage>
        <taxon>Eukaryota</taxon>
        <taxon>Viridiplantae</taxon>
        <taxon>Streptophyta</taxon>
        <taxon>Embryophyta</taxon>
        <taxon>Tracheophyta</taxon>
        <taxon>Spermatophyta</taxon>
        <taxon>Magnoliopsida</taxon>
        <taxon>eudicotyledons</taxon>
        <taxon>Gunneridae</taxon>
        <taxon>Pentapetalae</taxon>
        <taxon>rosids</taxon>
        <taxon>malvids</taxon>
        <taxon>Malvales</taxon>
        <taxon>Malvaceae</taxon>
        <taxon>Byttnerioideae</taxon>
        <taxon>Theobroma</taxon>
    </lineage>
</organism>
<sequence>MDHEYLTDLQLFKPPTPIKVKILRIWKSTTPDNPKNLLSLDFLIADVKKNVMQAMIRGFDAPLFIPMLKEGAVYLIDKYRIMKSKHNFNVLPEDLMIVLSRMSEIKEIVEDNTQYPDYYFNFVHFKDLPDKIYKKEILTDVIGIVTTITLVTKVQLNNRDVLVKKRDIYIQNASYESLKVVLYGDIALSIQEQEILQRNTNVVLAFAGLMIKTYMRSLYASSCSATRIYIDPEISEVHELKQRYQKQPIQADLQLLEACTQFHSTQQSTVSDIHVADLLAIEPKKTLNTKFLLTANIIDVQAPNGWYYNACNQCAVGLRFCAGKFWCPIHDEKTPVLTMILELIVEDLTGKIQLLAFGQQAEKLISATIGELVAIKTINKMVLPLPVKTLINARKTFKVGLTGKAIEAGLTIFKIFDSTNPTDSSTATSKMYKGTTSVNEQPTCSQPSLLTIQDSQLEMPPSPTNVQVAKELFPEESLGKKMKIE</sequence>
<dbReference type="eggNOG" id="KOG0851">
    <property type="taxonomic scope" value="Eukaryota"/>
</dbReference>
<protein>
    <submittedName>
        <fullName evidence="3">DNA binding protein-like</fullName>
    </submittedName>
</protein>
<dbReference type="PANTHER" id="PTHR47165">
    <property type="entry name" value="OS03G0429900 PROTEIN"/>
    <property type="match status" value="1"/>
</dbReference>
<dbReference type="AlphaFoldDB" id="A0A061G8F8"/>
<dbReference type="GO" id="GO:0003677">
    <property type="term" value="F:DNA binding"/>
    <property type="evidence" value="ECO:0007669"/>
    <property type="project" value="UniProtKB-KW"/>
</dbReference>
<dbReference type="InterPro" id="IPR031657">
    <property type="entry name" value="REPA_OB_2"/>
</dbReference>
<evidence type="ECO:0000256" key="1">
    <source>
        <dbReference type="ARBA" id="ARBA00023125"/>
    </source>
</evidence>
<dbReference type="CDD" id="cd04480">
    <property type="entry name" value="RPA1_DBD_A_like"/>
    <property type="match status" value="1"/>
</dbReference>
<keyword evidence="1" id="KW-0238">DNA-binding</keyword>
<dbReference type="Pfam" id="PF16900">
    <property type="entry name" value="REPA_OB_2"/>
    <property type="match status" value="1"/>
</dbReference>
<dbReference type="InterPro" id="IPR012340">
    <property type="entry name" value="NA-bd_OB-fold"/>
</dbReference>
<dbReference type="SUPFAM" id="SSF50249">
    <property type="entry name" value="Nucleic acid-binding proteins"/>
    <property type="match status" value="3"/>
</dbReference>
<keyword evidence="4" id="KW-1185">Reference proteome</keyword>
<dbReference type="CDD" id="cd04481">
    <property type="entry name" value="RPA1_DBD_B_like"/>
    <property type="match status" value="1"/>
</dbReference>
<gene>
    <name evidence="3" type="ORF">TCM_027051</name>
</gene>
<accession>A0A061G8F8</accession>
<dbReference type="STRING" id="3641.A0A061G8F8"/>
<dbReference type="PANTHER" id="PTHR47165:SF4">
    <property type="entry name" value="OS03G0429900 PROTEIN"/>
    <property type="match status" value="1"/>
</dbReference>
<reference evidence="3 4" key="1">
    <citation type="journal article" date="2013" name="Genome Biol.">
        <title>The genome sequence of the most widely cultivated cacao type and its use to identify candidate genes regulating pod color.</title>
        <authorList>
            <person name="Motamayor J.C."/>
            <person name="Mockaitis K."/>
            <person name="Schmutz J."/>
            <person name="Haiminen N."/>
            <person name="Iii D.L."/>
            <person name="Cornejo O."/>
            <person name="Findley S.D."/>
            <person name="Zheng P."/>
            <person name="Utro F."/>
            <person name="Royaert S."/>
            <person name="Saski C."/>
            <person name="Jenkins J."/>
            <person name="Podicheti R."/>
            <person name="Zhao M."/>
            <person name="Scheffler B.E."/>
            <person name="Stack J.C."/>
            <person name="Feltus F.A."/>
            <person name="Mustiga G.M."/>
            <person name="Amores F."/>
            <person name="Phillips W."/>
            <person name="Marelli J.P."/>
            <person name="May G.D."/>
            <person name="Shapiro H."/>
            <person name="Ma J."/>
            <person name="Bustamante C.D."/>
            <person name="Schnell R.J."/>
            <person name="Main D."/>
            <person name="Gilbert D."/>
            <person name="Parida L."/>
            <person name="Kuhn D.N."/>
        </authorList>
    </citation>
    <scope>NUCLEOTIDE SEQUENCE [LARGE SCALE GENOMIC DNA]</scope>
    <source>
        <strain evidence="4">cv. Matina 1-6</strain>
    </source>
</reference>
<proteinExistence type="predicted"/>
<name>A0A061G8F8_THECC</name>
<feature type="domain" description="Replication protein A OB" evidence="2">
    <location>
        <begin position="134"/>
        <end position="221"/>
    </location>
</feature>
<dbReference type="Gene3D" id="2.40.50.140">
    <property type="entry name" value="Nucleic acid-binding proteins"/>
    <property type="match status" value="3"/>
</dbReference>
<dbReference type="InParanoid" id="A0A061G8F8"/>
<evidence type="ECO:0000313" key="3">
    <source>
        <dbReference type="EMBL" id="EOY25668.1"/>
    </source>
</evidence>
<dbReference type="OMA" id="FICEANI"/>
<dbReference type="EMBL" id="CM001884">
    <property type="protein sequence ID" value="EOY25668.1"/>
    <property type="molecule type" value="Genomic_DNA"/>
</dbReference>
<evidence type="ECO:0000313" key="4">
    <source>
        <dbReference type="Proteomes" id="UP000026915"/>
    </source>
</evidence>
<dbReference type="Gramene" id="EOY25668">
    <property type="protein sequence ID" value="EOY25668"/>
    <property type="gene ID" value="TCM_027051"/>
</dbReference>
<dbReference type="HOGENOM" id="CLU_044279_0_0_1"/>